<keyword evidence="4 12" id="KW-1003">Cell membrane</keyword>
<evidence type="ECO:0000256" key="4">
    <source>
        <dbReference type="ARBA" id="ARBA00022475"/>
    </source>
</evidence>
<dbReference type="NCBIfam" id="TIGR01103">
    <property type="entry name" value="fliP"/>
    <property type="match status" value="1"/>
</dbReference>
<dbReference type="PANTHER" id="PTHR30587:SF0">
    <property type="entry name" value="FLAGELLAR BIOSYNTHETIC PROTEIN FLIP"/>
    <property type="match status" value="1"/>
</dbReference>
<dbReference type="InParanoid" id="W0RBP9"/>
<dbReference type="STRING" id="861299.J421_0198"/>
<protein>
    <recommendedName>
        <fullName evidence="2 12">Flagellar biosynthetic protein FliP</fullName>
    </recommendedName>
</protein>
<reference evidence="14 15" key="1">
    <citation type="journal article" date="2014" name="Genome Announc.">
        <title>Genome Sequence and Methylome of Soil Bacterium Gemmatirosa kalamazoonensis KBS708T, a Member of the Rarely Cultivated Gemmatimonadetes Phylum.</title>
        <authorList>
            <person name="Debruyn J.M."/>
            <person name="Radosevich M."/>
            <person name="Wommack K.E."/>
            <person name="Polson S.W."/>
            <person name="Hauser L.J."/>
            <person name="Fawaz M.N."/>
            <person name="Korlach J."/>
            <person name="Tsai Y.C."/>
        </authorList>
    </citation>
    <scope>NUCLEOTIDE SEQUENCE [LARGE SCALE GENOMIC DNA]</scope>
    <source>
        <strain evidence="14 15">KBS708</strain>
    </source>
</reference>
<evidence type="ECO:0000256" key="9">
    <source>
        <dbReference type="ARBA" id="ARBA00023136"/>
    </source>
</evidence>
<dbReference type="AlphaFoldDB" id="W0RBP9"/>
<name>W0RBP9_9BACT</name>
<feature type="region of interest" description="Disordered" evidence="13">
    <location>
        <begin position="142"/>
        <end position="166"/>
    </location>
</feature>
<evidence type="ECO:0000256" key="3">
    <source>
        <dbReference type="ARBA" id="ARBA00022448"/>
    </source>
</evidence>
<dbReference type="RefSeq" id="WP_025409291.1">
    <property type="nucleotide sequence ID" value="NZ_CP007128.1"/>
</dbReference>
<dbReference type="GO" id="GO:0009306">
    <property type="term" value="P:protein secretion"/>
    <property type="evidence" value="ECO:0007669"/>
    <property type="project" value="UniProtKB-UniRule"/>
</dbReference>
<evidence type="ECO:0000256" key="11">
    <source>
        <dbReference type="ARBA" id="ARBA00023225"/>
    </source>
</evidence>
<dbReference type="eggNOG" id="COG1338">
    <property type="taxonomic scope" value="Bacteria"/>
</dbReference>
<keyword evidence="5 12" id="KW-0812">Transmembrane</keyword>
<evidence type="ECO:0000256" key="6">
    <source>
        <dbReference type="ARBA" id="ARBA00022795"/>
    </source>
</evidence>
<dbReference type="GO" id="GO:0044781">
    <property type="term" value="P:bacterial-type flagellum organization"/>
    <property type="evidence" value="ECO:0007669"/>
    <property type="project" value="UniProtKB-UniRule"/>
</dbReference>
<evidence type="ECO:0000256" key="2">
    <source>
        <dbReference type="ARBA" id="ARBA00021714"/>
    </source>
</evidence>
<evidence type="ECO:0000256" key="5">
    <source>
        <dbReference type="ARBA" id="ARBA00022692"/>
    </source>
</evidence>
<comment type="similarity">
    <text evidence="1 12">Belongs to the FliP/MopC/SpaP family.</text>
</comment>
<evidence type="ECO:0000256" key="13">
    <source>
        <dbReference type="SAM" id="MobiDB-lite"/>
    </source>
</evidence>
<dbReference type="InterPro" id="IPR022781">
    <property type="entry name" value="Flagellar_biosynth_FliO"/>
</dbReference>
<evidence type="ECO:0000256" key="7">
    <source>
        <dbReference type="ARBA" id="ARBA00022927"/>
    </source>
</evidence>
<keyword evidence="8 12" id="KW-1133">Transmembrane helix</keyword>
<dbReference type="GO" id="GO:0005886">
    <property type="term" value="C:plasma membrane"/>
    <property type="evidence" value="ECO:0007669"/>
    <property type="project" value="UniProtKB-SubCell"/>
</dbReference>
<evidence type="ECO:0000256" key="12">
    <source>
        <dbReference type="RuleBase" id="RU362069"/>
    </source>
</evidence>
<keyword evidence="14" id="KW-0966">Cell projection</keyword>
<dbReference type="Pfam" id="PF04347">
    <property type="entry name" value="FliO"/>
    <property type="match status" value="1"/>
</dbReference>
<dbReference type="HOGENOM" id="CLU_479634_0_0_0"/>
<dbReference type="Pfam" id="PF00813">
    <property type="entry name" value="FliP"/>
    <property type="match status" value="1"/>
</dbReference>
<evidence type="ECO:0000313" key="15">
    <source>
        <dbReference type="Proteomes" id="UP000019151"/>
    </source>
</evidence>
<feature type="region of interest" description="Disordered" evidence="13">
    <location>
        <begin position="298"/>
        <end position="334"/>
    </location>
</feature>
<dbReference type="PRINTS" id="PR00951">
    <property type="entry name" value="FLGBIOSNFLIP"/>
</dbReference>
<evidence type="ECO:0000256" key="10">
    <source>
        <dbReference type="ARBA" id="ARBA00023143"/>
    </source>
</evidence>
<sequence length="568" mass="58253">MTASATLGVFVALGAVLTLLLVALRLLKRFSPTLGGARNRLPMEVVQRLPLGPKQSIVVVRVGEKVLTMAVSDGGIRQLVELDGDDRAAVLASSSTPVPFESSRSASSGVVAALTAHPELLGLPGAAWLRTTLARRAAAARSAPDASADGVGEASGAGSATGSAGAADDAAPSWLAAISTPPGGVSRIMLDVSAPAAPARAASPAGADAFRSMLGMALSSATKLALVGAVLGALAWTPSRAAAQARPDSAAPNTPNAPNVTAAPAPAAPASAATALPVLPAATRAALYQNALRQAAPARLGRGRDTQAPAGPGGQRTGPAPMAPGASAPRGAPASADTMIARLAPQLDLRVAGGKGDGLRLSGTVGIVVMMGVLTLLPTLVLMMTGFTRILIVLHFLKQALGTQNAPPNHLVAALALLLTGFVMGPTLSTVNQTALQPWLAGKIEQAEMMQVGVRPFREFMLRQTRERDLQTFVEMSHVEQAPKTVEEVPLVVVMSAFVTSELRTAFQLGFALFLPFIIIDLVVSSVLMSMGMMMLPPAMIALPCKLLLFVLVDGWTLVIQSVVQSFK</sequence>
<dbReference type="InterPro" id="IPR005838">
    <property type="entry name" value="T3SS_IM_P"/>
</dbReference>
<keyword evidence="14" id="KW-0969">Cilium</keyword>
<keyword evidence="14" id="KW-0282">Flagellum</keyword>
<keyword evidence="15" id="KW-1185">Reference proteome</keyword>
<dbReference type="PANTHER" id="PTHR30587">
    <property type="entry name" value="FLAGELLAR BIOSYNTHETIC PROTEIN FLIP"/>
    <property type="match status" value="1"/>
</dbReference>
<keyword evidence="6 12" id="KW-1005">Bacterial flagellum biogenesis</keyword>
<keyword evidence="9 12" id="KW-0472">Membrane</keyword>
<feature type="transmembrane region" description="Helical" evidence="12">
    <location>
        <begin position="541"/>
        <end position="564"/>
    </location>
</feature>
<comment type="subcellular location">
    <subcellularLocation>
        <location evidence="12">Cell membrane</location>
        <topology evidence="12">Multi-pass membrane protein</topology>
    </subcellularLocation>
    <subcellularLocation>
        <location evidence="12">Bacterial flagellum basal body</location>
    </subcellularLocation>
</comment>
<feature type="transmembrane region" description="Helical" evidence="12">
    <location>
        <begin position="365"/>
        <end position="392"/>
    </location>
</feature>
<keyword evidence="11 12" id="KW-1006">Bacterial flagellum protein export</keyword>
<dbReference type="GO" id="GO:0009425">
    <property type="term" value="C:bacterial-type flagellum basal body"/>
    <property type="evidence" value="ECO:0007669"/>
    <property type="project" value="UniProtKB-SubCell"/>
</dbReference>
<evidence type="ECO:0000256" key="8">
    <source>
        <dbReference type="ARBA" id="ARBA00022989"/>
    </source>
</evidence>
<dbReference type="PATRIC" id="fig|861299.3.peg.201"/>
<organism evidence="14 15">
    <name type="scientific">Gemmatirosa kalamazoonensis</name>
    <dbReference type="NCBI Taxonomy" id="861299"/>
    <lineage>
        <taxon>Bacteria</taxon>
        <taxon>Pseudomonadati</taxon>
        <taxon>Gemmatimonadota</taxon>
        <taxon>Gemmatimonadia</taxon>
        <taxon>Gemmatimonadales</taxon>
        <taxon>Gemmatimonadaceae</taxon>
        <taxon>Gemmatirosa</taxon>
    </lineage>
</organism>
<feature type="compositionally biased region" description="Low complexity" evidence="13">
    <location>
        <begin position="318"/>
        <end position="334"/>
    </location>
</feature>
<feature type="region of interest" description="Disordered" evidence="13">
    <location>
        <begin position="245"/>
        <end position="265"/>
    </location>
</feature>
<feature type="transmembrane region" description="Helical" evidence="12">
    <location>
        <begin position="511"/>
        <end position="535"/>
    </location>
</feature>
<keyword evidence="7 12" id="KW-0653">Protein transport</keyword>
<comment type="function">
    <text evidence="12">Plays a role in the flagellum-specific transport system.</text>
</comment>
<keyword evidence="10" id="KW-0975">Bacterial flagellum</keyword>
<dbReference type="OrthoDB" id="9805111at2"/>
<dbReference type="InterPro" id="IPR005837">
    <property type="entry name" value="FliP"/>
</dbReference>
<evidence type="ECO:0000256" key="1">
    <source>
        <dbReference type="ARBA" id="ARBA00006257"/>
    </source>
</evidence>
<keyword evidence="3 12" id="KW-0813">Transport</keyword>
<gene>
    <name evidence="12" type="primary">fliP</name>
    <name evidence="14" type="ORF">J421_0198</name>
</gene>
<dbReference type="KEGG" id="gba:J421_0198"/>
<dbReference type="NCBIfam" id="NF009438">
    <property type="entry name" value="PRK12797.1"/>
    <property type="match status" value="1"/>
</dbReference>
<proteinExistence type="inferred from homology"/>
<feature type="transmembrane region" description="Helical" evidence="12">
    <location>
        <begin position="6"/>
        <end position="27"/>
    </location>
</feature>
<accession>W0RBP9</accession>
<feature type="transmembrane region" description="Helical" evidence="12">
    <location>
        <begin position="412"/>
        <end position="431"/>
    </location>
</feature>
<dbReference type="Proteomes" id="UP000019151">
    <property type="component" value="Chromosome"/>
</dbReference>
<evidence type="ECO:0000313" key="14">
    <source>
        <dbReference type="EMBL" id="AHG87735.1"/>
    </source>
</evidence>
<dbReference type="EMBL" id="CP007128">
    <property type="protein sequence ID" value="AHG87735.1"/>
    <property type="molecule type" value="Genomic_DNA"/>
</dbReference>
<dbReference type="PRINTS" id="PR01302">
    <property type="entry name" value="TYPE3IMPPROT"/>
</dbReference>